<name>A0A096CWH2_9BACT</name>
<reference evidence="9 10" key="1">
    <citation type="submission" date="2014-07" db="EMBL/GenBank/DDBJ databases">
        <authorList>
            <person name="McCorrison J."/>
            <person name="Sanka R."/>
            <person name="Torralba M."/>
            <person name="Gillis M."/>
            <person name="Haft D.H."/>
            <person name="Methe B."/>
            <person name="Sutton G."/>
            <person name="Nelson K.E."/>
        </authorList>
    </citation>
    <scope>NUCLEOTIDE SEQUENCE [LARGE SCALE GENOMIC DNA]</scope>
    <source>
        <strain evidence="9 10">DNF00666</strain>
    </source>
</reference>
<dbReference type="CDD" id="cd07018">
    <property type="entry name" value="S49_SppA_67K_type"/>
    <property type="match status" value="1"/>
</dbReference>
<dbReference type="PANTHER" id="PTHR33209">
    <property type="entry name" value="PROTEASE 4"/>
    <property type="match status" value="1"/>
</dbReference>
<comment type="subcellular location">
    <subcellularLocation>
        <location evidence="1">Membrane</location>
    </subcellularLocation>
</comment>
<evidence type="ECO:0000256" key="2">
    <source>
        <dbReference type="ARBA" id="ARBA00008683"/>
    </source>
</evidence>
<dbReference type="GO" id="GO:0016020">
    <property type="term" value="C:membrane"/>
    <property type="evidence" value="ECO:0007669"/>
    <property type="project" value="UniProtKB-SubCell"/>
</dbReference>
<dbReference type="RefSeq" id="WP_036864130.1">
    <property type="nucleotide sequence ID" value="NZ_JRNS01000292.1"/>
</dbReference>
<feature type="domain" description="Peptidase S49" evidence="8">
    <location>
        <begin position="375"/>
        <end position="526"/>
    </location>
</feature>
<dbReference type="InterPro" id="IPR047217">
    <property type="entry name" value="S49_SppA_67K_type_N"/>
</dbReference>
<protein>
    <submittedName>
        <fullName evidence="9">Signal peptidase</fullName>
    </submittedName>
</protein>
<dbReference type="NCBIfam" id="TIGR00706">
    <property type="entry name" value="SppA_dom"/>
    <property type="match status" value="1"/>
</dbReference>
<dbReference type="AlphaFoldDB" id="A0A096CWH2"/>
<evidence type="ECO:0000256" key="7">
    <source>
        <dbReference type="PIRSR" id="PIRSR001217-1"/>
    </source>
</evidence>
<evidence type="ECO:0000256" key="6">
    <source>
        <dbReference type="ARBA" id="ARBA00023136"/>
    </source>
</evidence>
<keyword evidence="4" id="KW-0378">Hydrolase</keyword>
<dbReference type="NCBIfam" id="TIGR00705">
    <property type="entry name" value="SppA_67K"/>
    <property type="match status" value="1"/>
</dbReference>
<dbReference type="InterPro" id="IPR004635">
    <property type="entry name" value="Pept_S49_SppA"/>
</dbReference>
<dbReference type="CDD" id="cd07023">
    <property type="entry name" value="S49_Sppa_N_C"/>
    <property type="match status" value="1"/>
</dbReference>
<dbReference type="Gene3D" id="3.90.226.10">
    <property type="entry name" value="2-enoyl-CoA Hydratase, Chain A, domain 1"/>
    <property type="match status" value="3"/>
</dbReference>
<evidence type="ECO:0000259" key="8">
    <source>
        <dbReference type="Pfam" id="PF01343"/>
    </source>
</evidence>
<proteinExistence type="inferred from homology"/>
<evidence type="ECO:0000313" key="10">
    <source>
        <dbReference type="Proteomes" id="UP000029578"/>
    </source>
</evidence>
<dbReference type="EMBL" id="JRNS01000292">
    <property type="protein sequence ID" value="KGF49654.1"/>
    <property type="molecule type" value="Genomic_DNA"/>
</dbReference>
<feature type="domain" description="Peptidase S49" evidence="8">
    <location>
        <begin position="123"/>
        <end position="275"/>
    </location>
</feature>
<dbReference type="PANTHER" id="PTHR33209:SF1">
    <property type="entry name" value="PEPTIDASE S49 DOMAIN-CONTAINING PROTEIN"/>
    <property type="match status" value="1"/>
</dbReference>
<comment type="caution">
    <text evidence="9">The sequence shown here is derived from an EMBL/GenBank/DDBJ whole genome shotgun (WGS) entry which is preliminary data.</text>
</comment>
<organism evidence="9 10">
    <name type="scientific">Prevotella melaninogenica DNF00666</name>
    <dbReference type="NCBI Taxonomy" id="1401073"/>
    <lineage>
        <taxon>Bacteria</taxon>
        <taxon>Pseudomonadati</taxon>
        <taxon>Bacteroidota</taxon>
        <taxon>Bacteroidia</taxon>
        <taxon>Bacteroidales</taxon>
        <taxon>Prevotellaceae</taxon>
        <taxon>Prevotella</taxon>
    </lineage>
</organism>
<dbReference type="InterPro" id="IPR047272">
    <property type="entry name" value="S49_SppA_C"/>
</dbReference>
<evidence type="ECO:0000256" key="1">
    <source>
        <dbReference type="ARBA" id="ARBA00004370"/>
    </source>
</evidence>
<comment type="similarity">
    <text evidence="2">Belongs to the peptidase S49 family.</text>
</comment>
<dbReference type="GO" id="GO:0008236">
    <property type="term" value="F:serine-type peptidase activity"/>
    <property type="evidence" value="ECO:0007669"/>
    <property type="project" value="UniProtKB-KW"/>
</dbReference>
<dbReference type="Pfam" id="PF01343">
    <property type="entry name" value="Peptidase_S49"/>
    <property type="match status" value="2"/>
</dbReference>
<dbReference type="InterPro" id="IPR029045">
    <property type="entry name" value="ClpP/crotonase-like_dom_sf"/>
</dbReference>
<sequence>MKQFFKFVFASFFGMMLFSIVTGLFALFTIAGMIASQDTTKEPEDNSVLVLNLSGQMSERSENNFLSQLQGSQINSLGLDDMLEGIRKAKDNDKIKGIYIEAGAFASDSYASMQALRKALLDFKKSRKWIIAYADTYTQGTYYISSVADKVYLNPQGQIDWHGLASEPVFIKDLLAKFGVKMQVVKVGAYKSATEMFTGDKMSDANREQTSAYLNSIWGNITKEVGASRSLSVAQLNAYADSMITFADPQEYVKLKLVDGLVYTDQIKGIVKKQLGIETDKDINQVTIADMVNTEDKNQGDKENEVAVYYAYGDIVDGVVGGLFSQDHQIDAQVVCKDLEKLAKDKDVKAVVVRVNSGGGSAYASEQIWHQIMELKKLKPVVVSMGGMAASGGYYMSAPANWIVAEPTTITGSIGIFGMFPDVSGLLREKLGLKFDEVKTNKYADFGTRARPFTEEEMSYLSQYVNRGYKLFRHRVAEGRKMTEEQVEKVAQGHVFTGQDAQKIGIVDQLGGLDVAVAKAAQLAKLPNYRTCAYPKEPNLLEQMVEQTNPNNYLSQQLRANLGDYYEPFTLLKTIDQRSAIQARLPFYPNIH</sequence>
<evidence type="ECO:0000256" key="5">
    <source>
        <dbReference type="ARBA" id="ARBA00022825"/>
    </source>
</evidence>
<feature type="active site" description="Nucleophile" evidence="7">
    <location>
        <position position="391"/>
    </location>
</feature>
<dbReference type="Proteomes" id="UP000029578">
    <property type="component" value="Unassembled WGS sequence"/>
</dbReference>
<keyword evidence="3" id="KW-0645">Protease</keyword>
<evidence type="ECO:0000256" key="4">
    <source>
        <dbReference type="ARBA" id="ARBA00022801"/>
    </source>
</evidence>
<dbReference type="GO" id="GO:0006465">
    <property type="term" value="P:signal peptide processing"/>
    <property type="evidence" value="ECO:0007669"/>
    <property type="project" value="InterPro"/>
</dbReference>
<accession>A0A096CWH2</accession>
<dbReference type="InterPro" id="IPR002142">
    <property type="entry name" value="Peptidase_S49"/>
</dbReference>
<keyword evidence="5" id="KW-0720">Serine protease</keyword>
<dbReference type="InterPro" id="IPR004634">
    <property type="entry name" value="Pept_S49_pIV"/>
</dbReference>
<feature type="active site" description="Proton donor/acceptor" evidence="7">
    <location>
        <position position="191"/>
    </location>
</feature>
<dbReference type="SUPFAM" id="SSF52096">
    <property type="entry name" value="ClpP/crotonase"/>
    <property type="match status" value="2"/>
</dbReference>
<dbReference type="Gene3D" id="6.20.330.10">
    <property type="match status" value="1"/>
</dbReference>
<evidence type="ECO:0000313" key="9">
    <source>
        <dbReference type="EMBL" id="KGF49654.1"/>
    </source>
</evidence>
<dbReference type="PIRSF" id="PIRSF001217">
    <property type="entry name" value="Protease_4_SppA"/>
    <property type="match status" value="1"/>
</dbReference>
<gene>
    <name evidence="9" type="ORF">HMPREF0661_05500</name>
</gene>
<evidence type="ECO:0000256" key="3">
    <source>
        <dbReference type="ARBA" id="ARBA00022670"/>
    </source>
</evidence>
<keyword evidence="6" id="KW-0472">Membrane</keyword>